<feature type="compositionally biased region" description="Basic residues" evidence="1">
    <location>
        <begin position="25"/>
        <end position="36"/>
    </location>
</feature>
<evidence type="ECO:0000256" key="1">
    <source>
        <dbReference type="SAM" id="MobiDB-lite"/>
    </source>
</evidence>
<organism evidence="2 3">
    <name type="scientific">Dunaliella salina</name>
    <name type="common">Green alga</name>
    <name type="synonym">Protococcus salinus</name>
    <dbReference type="NCBI Taxonomy" id="3046"/>
    <lineage>
        <taxon>Eukaryota</taxon>
        <taxon>Viridiplantae</taxon>
        <taxon>Chlorophyta</taxon>
        <taxon>core chlorophytes</taxon>
        <taxon>Chlorophyceae</taxon>
        <taxon>CS clade</taxon>
        <taxon>Chlamydomonadales</taxon>
        <taxon>Dunaliellaceae</taxon>
        <taxon>Dunaliella</taxon>
    </lineage>
</organism>
<evidence type="ECO:0000313" key="3">
    <source>
        <dbReference type="Proteomes" id="UP000815325"/>
    </source>
</evidence>
<comment type="caution">
    <text evidence="2">The sequence shown here is derived from an EMBL/GenBank/DDBJ whole genome shotgun (WGS) entry which is preliminary data.</text>
</comment>
<feature type="compositionally biased region" description="Low complexity" evidence="1">
    <location>
        <begin position="91"/>
        <end position="103"/>
    </location>
</feature>
<name>A0ABQ7H5F1_DUNSA</name>
<accession>A0ABQ7H5F1</accession>
<gene>
    <name evidence="2" type="ORF">DUNSADRAFT_9335</name>
</gene>
<dbReference type="EMBL" id="MU069469">
    <property type="protein sequence ID" value="KAF5842076.1"/>
    <property type="molecule type" value="Genomic_DNA"/>
</dbReference>
<evidence type="ECO:0000313" key="2">
    <source>
        <dbReference type="EMBL" id="KAF5842076.1"/>
    </source>
</evidence>
<proteinExistence type="predicted"/>
<reference evidence="2" key="1">
    <citation type="submission" date="2017-08" db="EMBL/GenBank/DDBJ databases">
        <authorList>
            <person name="Polle J.E."/>
            <person name="Barry K."/>
            <person name="Cushman J."/>
            <person name="Schmutz J."/>
            <person name="Tran D."/>
            <person name="Hathwaick L.T."/>
            <person name="Yim W.C."/>
            <person name="Jenkins J."/>
            <person name="Mckie-Krisberg Z.M."/>
            <person name="Prochnik S."/>
            <person name="Lindquist E."/>
            <person name="Dockter R.B."/>
            <person name="Adam C."/>
            <person name="Molina H."/>
            <person name="Bunkerborg J."/>
            <person name="Jin E."/>
            <person name="Buchheim M."/>
            <person name="Magnuson J."/>
        </authorList>
    </citation>
    <scope>NUCLEOTIDE SEQUENCE</scope>
    <source>
        <strain evidence="2">CCAP 19/18</strain>
    </source>
</reference>
<dbReference type="Proteomes" id="UP000815325">
    <property type="component" value="Unassembled WGS sequence"/>
</dbReference>
<sequence>MEGTANQPPIVGNLYQGYQPPQGSLRKKPDRRKPAKHNQPPPAPSKSPPEEEEPVQASKRARKPPSWLQTAFDDLPALVAGQEQQPEDQQHGQQQDQEAGKQGRPPTKGGKGQASKPINWRLLDVENMVVEIDHEGHRYRGVLERTGASPNVGIVQEDYQPSTAPTTSASIKESRELCALCNQSLMQHQAGVEEDLQKVVRVQLSSMWLAYVHLSCGLWAPEVFEDHEGNLESDYLIYCPTHASKRDRRRHL</sequence>
<feature type="region of interest" description="Disordered" evidence="1">
    <location>
        <begin position="1"/>
        <end position="119"/>
    </location>
</feature>
<keyword evidence="3" id="KW-1185">Reference proteome</keyword>
<protein>
    <submittedName>
        <fullName evidence="2">Uncharacterized protein</fullName>
    </submittedName>
</protein>